<accession>A0A5C7SQT0</accession>
<evidence type="ECO:0000313" key="2">
    <source>
        <dbReference type="Proteomes" id="UP000321192"/>
    </source>
</evidence>
<proteinExistence type="predicted"/>
<dbReference type="InterPro" id="IPR025500">
    <property type="entry name" value="DUF4390"/>
</dbReference>
<dbReference type="Pfam" id="PF14334">
    <property type="entry name" value="DUF4390"/>
    <property type="match status" value="1"/>
</dbReference>
<dbReference type="Proteomes" id="UP000321192">
    <property type="component" value="Unassembled WGS sequence"/>
</dbReference>
<name>A0A5C7SQT0_THASP</name>
<dbReference type="RefSeq" id="WP_276658325.1">
    <property type="nucleotide sequence ID" value="NZ_SSFD01000131.1"/>
</dbReference>
<organism evidence="1 2">
    <name type="scientific">Thauera aminoaromatica</name>
    <dbReference type="NCBI Taxonomy" id="164330"/>
    <lineage>
        <taxon>Bacteria</taxon>
        <taxon>Pseudomonadati</taxon>
        <taxon>Pseudomonadota</taxon>
        <taxon>Betaproteobacteria</taxon>
        <taxon>Rhodocyclales</taxon>
        <taxon>Zoogloeaceae</taxon>
        <taxon>Thauera</taxon>
    </lineage>
</organism>
<dbReference type="InterPro" id="IPR006311">
    <property type="entry name" value="TAT_signal"/>
</dbReference>
<comment type="caution">
    <text evidence="1">The sequence shown here is derived from an EMBL/GenBank/DDBJ whole genome shotgun (WGS) entry which is preliminary data.</text>
</comment>
<dbReference type="AlphaFoldDB" id="A0A5C7SQT0"/>
<evidence type="ECO:0000313" key="1">
    <source>
        <dbReference type="EMBL" id="TXH85782.1"/>
    </source>
</evidence>
<sequence>MTDSSTRSSRKPPDQHRRHCLRRLLAVGVLTALSIGAGPAIAAEAEIRNIVLQPGDDQYILNADVVAELTPLLADVVGRGVSLYFVTEFELTAPRWYWLDEEIVTRVLTYRLSYQSLTRQYRLTTGALHQNFASLDEAMRTMLRIRNWGIADKGALKIGRSYNAALRFRLDVGELPKPLQVSALGRKDWNLASDWYRWTFVATARDNK</sequence>
<dbReference type="PROSITE" id="PS51318">
    <property type="entry name" value="TAT"/>
    <property type="match status" value="1"/>
</dbReference>
<gene>
    <name evidence="1" type="ORF">E6Q80_09010</name>
</gene>
<reference evidence="1 2" key="1">
    <citation type="submission" date="2018-09" db="EMBL/GenBank/DDBJ databases">
        <title>Metagenome Assembled Genomes from an Advanced Water Purification Facility.</title>
        <authorList>
            <person name="Stamps B.W."/>
            <person name="Spear J.R."/>
        </authorList>
    </citation>
    <scope>NUCLEOTIDE SEQUENCE [LARGE SCALE GENOMIC DNA]</scope>
    <source>
        <strain evidence="1">Bin_27_1</strain>
    </source>
</reference>
<dbReference type="EMBL" id="SSFD01000131">
    <property type="protein sequence ID" value="TXH85782.1"/>
    <property type="molecule type" value="Genomic_DNA"/>
</dbReference>
<protein>
    <submittedName>
        <fullName evidence="1">DUF4390 domain-containing protein</fullName>
    </submittedName>
</protein>